<name>A0A5P2H829_9BURK</name>
<evidence type="ECO:0000256" key="2">
    <source>
        <dbReference type="ARBA" id="ARBA00023015"/>
    </source>
</evidence>
<dbReference type="GO" id="GO:0006352">
    <property type="term" value="P:DNA-templated transcription initiation"/>
    <property type="evidence" value="ECO:0007669"/>
    <property type="project" value="InterPro"/>
</dbReference>
<dbReference type="PANTHER" id="PTHR43133:SF62">
    <property type="entry name" value="RNA POLYMERASE SIGMA FACTOR SIGZ"/>
    <property type="match status" value="1"/>
</dbReference>
<dbReference type="SUPFAM" id="SSF88659">
    <property type="entry name" value="Sigma3 and sigma4 domains of RNA polymerase sigma factors"/>
    <property type="match status" value="1"/>
</dbReference>
<dbReference type="EMBL" id="CP044065">
    <property type="protein sequence ID" value="QET03784.1"/>
    <property type="molecule type" value="Genomic_DNA"/>
</dbReference>
<accession>A0A5P2H829</accession>
<keyword evidence="2" id="KW-0805">Transcription regulation</keyword>
<dbReference type="Pfam" id="PF08281">
    <property type="entry name" value="Sigma70_r4_2"/>
    <property type="match status" value="1"/>
</dbReference>
<evidence type="ECO:0000313" key="7">
    <source>
        <dbReference type="EMBL" id="QET03784.1"/>
    </source>
</evidence>
<dbReference type="GO" id="GO:0016987">
    <property type="term" value="F:sigma factor activity"/>
    <property type="evidence" value="ECO:0007669"/>
    <property type="project" value="UniProtKB-KW"/>
</dbReference>
<organism evidence="7 8">
    <name type="scientific">Cupriavidus pauculus</name>
    <dbReference type="NCBI Taxonomy" id="82633"/>
    <lineage>
        <taxon>Bacteria</taxon>
        <taxon>Pseudomonadati</taxon>
        <taxon>Pseudomonadota</taxon>
        <taxon>Betaproteobacteria</taxon>
        <taxon>Burkholderiales</taxon>
        <taxon>Burkholderiaceae</taxon>
        <taxon>Cupriavidus</taxon>
    </lineage>
</organism>
<dbReference type="GO" id="GO:0003677">
    <property type="term" value="F:DNA binding"/>
    <property type="evidence" value="ECO:0007669"/>
    <property type="project" value="InterPro"/>
</dbReference>
<sequence>MSAMQDVFVRDVFDYAGAIAGCAARDAEALRRLYDHASPYLLGVALRIVRDRQTAEDVLHDAFVKIWTAAESYDDARGAARGWLFSIVRHEALNVVRGRLRVVTPDEEAAEAIDAEASYAASVGRADAGETRVLMGRLNDCLEHLDEPRRNSLMYAYLDGCSHSEIAARLGAPLGSVKAWIRRGLQALRECMQ</sequence>
<keyword evidence="4" id="KW-0804">Transcription</keyword>
<evidence type="ECO:0000259" key="5">
    <source>
        <dbReference type="Pfam" id="PF04542"/>
    </source>
</evidence>
<dbReference type="Gene3D" id="1.10.10.10">
    <property type="entry name" value="Winged helix-like DNA-binding domain superfamily/Winged helix DNA-binding domain"/>
    <property type="match status" value="1"/>
</dbReference>
<feature type="domain" description="RNA polymerase sigma-70 region 2" evidence="5">
    <location>
        <begin position="33"/>
        <end position="99"/>
    </location>
</feature>
<dbReference type="InterPro" id="IPR013325">
    <property type="entry name" value="RNA_pol_sigma_r2"/>
</dbReference>
<dbReference type="SUPFAM" id="SSF88946">
    <property type="entry name" value="Sigma2 domain of RNA polymerase sigma factors"/>
    <property type="match status" value="1"/>
</dbReference>
<reference evidence="7 8" key="1">
    <citation type="submission" date="2019-09" db="EMBL/GenBank/DDBJ databases">
        <title>FDA dAtabase for Regulatory Grade micrObial Sequences (FDA-ARGOS): Supporting development and validation of Infectious Disease Dx tests.</title>
        <authorList>
            <person name="Sciortino C."/>
            <person name="Tallon L."/>
            <person name="Sadzewicz L."/>
            <person name="Vavikolanu K."/>
            <person name="Mehta A."/>
            <person name="Aluvathingal J."/>
            <person name="Nadendla S."/>
            <person name="Nandy P."/>
            <person name="Geyer C."/>
            <person name="Yan Y."/>
            <person name="Sichtig H."/>
        </authorList>
    </citation>
    <scope>NUCLEOTIDE SEQUENCE [LARGE SCALE GENOMIC DNA]</scope>
    <source>
        <strain evidence="7 8">FDAARGOS_664</strain>
    </source>
</reference>
<dbReference type="InterPro" id="IPR013249">
    <property type="entry name" value="RNA_pol_sigma70_r4_t2"/>
</dbReference>
<keyword evidence="3" id="KW-0731">Sigma factor</keyword>
<evidence type="ECO:0000313" key="8">
    <source>
        <dbReference type="Proteomes" id="UP000322822"/>
    </source>
</evidence>
<dbReference type="Gene3D" id="1.10.1740.10">
    <property type="match status" value="1"/>
</dbReference>
<dbReference type="InterPro" id="IPR036388">
    <property type="entry name" value="WH-like_DNA-bd_sf"/>
</dbReference>
<dbReference type="Pfam" id="PF04542">
    <property type="entry name" value="Sigma70_r2"/>
    <property type="match status" value="1"/>
</dbReference>
<protein>
    <submittedName>
        <fullName evidence="7">Sigma-70 family RNA polymerase sigma factor</fullName>
    </submittedName>
</protein>
<dbReference type="NCBIfam" id="TIGR02937">
    <property type="entry name" value="sigma70-ECF"/>
    <property type="match status" value="1"/>
</dbReference>
<dbReference type="AlphaFoldDB" id="A0A5P2H829"/>
<dbReference type="InterPro" id="IPR013324">
    <property type="entry name" value="RNA_pol_sigma_r3/r4-like"/>
</dbReference>
<dbReference type="InterPro" id="IPR007627">
    <property type="entry name" value="RNA_pol_sigma70_r2"/>
</dbReference>
<feature type="domain" description="RNA polymerase sigma factor 70 region 4 type 2" evidence="6">
    <location>
        <begin position="137"/>
        <end position="188"/>
    </location>
</feature>
<dbReference type="RefSeq" id="WP_150373856.1">
    <property type="nucleotide sequence ID" value="NZ_CP044065.1"/>
</dbReference>
<evidence type="ECO:0000259" key="6">
    <source>
        <dbReference type="Pfam" id="PF08281"/>
    </source>
</evidence>
<dbReference type="Proteomes" id="UP000322822">
    <property type="component" value="Chromosome 1"/>
</dbReference>
<evidence type="ECO:0000256" key="1">
    <source>
        <dbReference type="ARBA" id="ARBA00010641"/>
    </source>
</evidence>
<evidence type="ECO:0000256" key="4">
    <source>
        <dbReference type="ARBA" id="ARBA00023163"/>
    </source>
</evidence>
<evidence type="ECO:0000256" key="3">
    <source>
        <dbReference type="ARBA" id="ARBA00023082"/>
    </source>
</evidence>
<comment type="similarity">
    <text evidence="1">Belongs to the sigma-70 factor family. ECF subfamily.</text>
</comment>
<proteinExistence type="inferred from homology"/>
<dbReference type="OrthoDB" id="9784272at2"/>
<dbReference type="PANTHER" id="PTHR43133">
    <property type="entry name" value="RNA POLYMERASE ECF-TYPE SIGMA FACTO"/>
    <property type="match status" value="1"/>
</dbReference>
<gene>
    <name evidence="7" type="ORF">FOB72_10590</name>
</gene>
<dbReference type="InterPro" id="IPR014284">
    <property type="entry name" value="RNA_pol_sigma-70_dom"/>
</dbReference>
<dbReference type="InterPro" id="IPR039425">
    <property type="entry name" value="RNA_pol_sigma-70-like"/>
</dbReference>